<evidence type="ECO:0000313" key="3">
    <source>
        <dbReference type="Proteomes" id="UP001219525"/>
    </source>
</evidence>
<reference evidence="2" key="1">
    <citation type="submission" date="2023-03" db="EMBL/GenBank/DDBJ databases">
        <title>Massive genome expansion in bonnet fungi (Mycena s.s.) driven by repeated elements and novel gene families across ecological guilds.</title>
        <authorList>
            <consortium name="Lawrence Berkeley National Laboratory"/>
            <person name="Harder C.B."/>
            <person name="Miyauchi S."/>
            <person name="Viragh M."/>
            <person name="Kuo A."/>
            <person name="Thoen E."/>
            <person name="Andreopoulos B."/>
            <person name="Lu D."/>
            <person name="Skrede I."/>
            <person name="Drula E."/>
            <person name="Henrissat B."/>
            <person name="Morin E."/>
            <person name="Kohler A."/>
            <person name="Barry K."/>
            <person name="LaButti K."/>
            <person name="Morin E."/>
            <person name="Salamov A."/>
            <person name="Lipzen A."/>
            <person name="Mereny Z."/>
            <person name="Hegedus B."/>
            <person name="Baldrian P."/>
            <person name="Stursova M."/>
            <person name="Weitz H."/>
            <person name="Taylor A."/>
            <person name="Grigoriev I.V."/>
            <person name="Nagy L.G."/>
            <person name="Martin F."/>
            <person name="Kauserud H."/>
        </authorList>
    </citation>
    <scope>NUCLEOTIDE SEQUENCE</scope>
    <source>
        <strain evidence="2">9144</strain>
    </source>
</reference>
<feature type="region of interest" description="Disordered" evidence="1">
    <location>
        <begin position="1"/>
        <end position="28"/>
    </location>
</feature>
<organism evidence="2 3">
    <name type="scientific">Mycena pura</name>
    <dbReference type="NCBI Taxonomy" id="153505"/>
    <lineage>
        <taxon>Eukaryota</taxon>
        <taxon>Fungi</taxon>
        <taxon>Dikarya</taxon>
        <taxon>Basidiomycota</taxon>
        <taxon>Agaricomycotina</taxon>
        <taxon>Agaricomycetes</taxon>
        <taxon>Agaricomycetidae</taxon>
        <taxon>Agaricales</taxon>
        <taxon>Marasmiineae</taxon>
        <taxon>Mycenaceae</taxon>
        <taxon>Mycena</taxon>
    </lineage>
</organism>
<comment type="caution">
    <text evidence="2">The sequence shown here is derived from an EMBL/GenBank/DDBJ whole genome shotgun (WGS) entry which is preliminary data.</text>
</comment>
<feature type="non-terminal residue" evidence="2">
    <location>
        <position position="80"/>
    </location>
</feature>
<gene>
    <name evidence="2" type="ORF">GGX14DRAFT_309926</name>
</gene>
<proteinExistence type="predicted"/>
<accession>A0AAD6V5Y8</accession>
<dbReference type="Proteomes" id="UP001219525">
    <property type="component" value="Unassembled WGS sequence"/>
</dbReference>
<dbReference type="AlphaFoldDB" id="A0AAD6V5Y8"/>
<evidence type="ECO:0000313" key="2">
    <source>
        <dbReference type="EMBL" id="KAJ7200416.1"/>
    </source>
</evidence>
<feature type="non-terminal residue" evidence="2">
    <location>
        <position position="1"/>
    </location>
</feature>
<dbReference type="EMBL" id="JARJCW010000063">
    <property type="protein sequence ID" value="KAJ7200416.1"/>
    <property type="molecule type" value="Genomic_DNA"/>
</dbReference>
<name>A0AAD6V5Y8_9AGAR</name>
<feature type="compositionally biased region" description="Basic residues" evidence="1">
    <location>
        <begin position="16"/>
        <end position="27"/>
    </location>
</feature>
<protein>
    <submittedName>
        <fullName evidence="2">Uncharacterized protein</fullName>
    </submittedName>
</protein>
<sequence length="80" mass="8944">ENMYGMDESGLPPSNRGRKRVVGRRGTKTQYKTSSANWENVVTICADGTTLALKPTIIFNKFCQWFGCPCLGLEESRTLL</sequence>
<evidence type="ECO:0000256" key="1">
    <source>
        <dbReference type="SAM" id="MobiDB-lite"/>
    </source>
</evidence>
<keyword evidence="3" id="KW-1185">Reference proteome</keyword>